<keyword evidence="3" id="KW-1185">Reference proteome</keyword>
<proteinExistence type="predicted"/>
<feature type="domain" description="HTH marR-type" evidence="1">
    <location>
        <begin position="1"/>
        <end position="146"/>
    </location>
</feature>
<gene>
    <name evidence="2" type="ORF">GCM10017621_34840</name>
</gene>
<dbReference type="InterPro" id="IPR036388">
    <property type="entry name" value="WH-like_DNA-bd_sf"/>
</dbReference>
<accession>A0A9W6IRV5</accession>
<dbReference type="PROSITE" id="PS50995">
    <property type="entry name" value="HTH_MARR_2"/>
    <property type="match status" value="1"/>
</dbReference>
<dbReference type="PANTHER" id="PTHR33164:SF104">
    <property type="entry name" value="TRANSCRIPTIONAL REGULATORY PROTEIN"/>
    <property type="match status" value="1"/>
</dbReference>
<dbReference type="InterPro" id="IPR000835">
    <property type="entry name" value="HTH_MarR-typ"/>
</dbReference>
<dbReference type="AlphaFoldDB" id="A0A9W6IRV5"/>
<organism evidence="2 3">
    <name type="scientific">Maricaulis virginensis</name>
    <dbReference type="NCBI Taxonomy" id="144022"/>
    <lineage>
        <taxon>Bacteria</taxon>
        <taxon>Pseudomonadati</taxon>
        <taxon>Pseudomonadota</taxon>
        <taxon>Alphaproteobacteria</taxon>
        <taxon>Maricaulales</taxon>
        <taxon>Maricaulaceae</taxon>
        <taxon>Maricaulis</taxon>
    </lineage>
</organism>
<dbReference type="Gene3D" id="1.10.10.10">
    <property type="entry name" value="Winged helix-like DNA-binding domain superfamily/Winged helix DNA-binding domain"/>
    <property type="match status" value="1"/>
</dbReference>
<dbReference type="GO" id="GO:0003700">
    <property type="term" value="F:DNA-binding transcription factor activity"/>
    <property type="evidence" value="ECO:0007669"/>
    <property type="project" value="InterPro"/>
</dbReference>
<dbReference type="SUPFAM" id="SSF46785">
    <property type="entry name" value="Winged helix' DNA-binding domain"/>
    <property type="match status" value="1"/>
</dbReference>
<dbReference type="InterPro" id="IPR036390">
    <property type="entry name" value="WH_DNA-bd_sf"/>
</dbReference>
<dbReference type="PANTHER" id="PTHR33164">
    <property type="entry name" value="TRANSCRIPTIONAL REGULATOR, MARR FAMILY"/>
    <property type="match status" value="1"/>
</dbReference>
<evidence type="ECO:0000259" key="1">
    <source>
        <dbReference type="PROSITE" id="PS50995"/>
    </source>
</evidence>
<reference evidence="2" key="1">
    <citation type="journal article" date="2014" name="Int. J. Syst. Evol. Microbiol.">
        <title>Complete genome sequence of Corynebacterium casei LMG S-19264T (=DSM 44701T), isolated from a smear-ripened cheese.</title>
        <authorList>
            <consortium name="US DOE Joint Genome Institute (JGI-PGF)"/>
            <person name="Walter F."/>
            <person name="Albersmeier A."/>
            <person name="Kalinowski J."/>
            <person name="Ruckert C."/>
        </authorList>
    </citation>
    <scope>NUCLEOTIDE SEQUENCE</scope>
    <source>
        <strain evidence="2">VKM B-1513</strain>
    </source>
</reference>
<reference evidence="2" key="2">
    <citation type="submission" date="2023-01" db="EMBL/GenBank/DDBJ databases">
        <authorList>
            <person name="Sun Q."/>
            <person name="Evtushenko L."/>
        </authorList>
    </citation>
    <scope>NUCLEOTIDE SEQUENCE</scope>
    <source>
        <strain evidence="2">VKM B-1513</strain>
    </source>
</reference>
<evidence type="ECO:0000313" key="2">
    <source>
        <dbReference type="EMBL" id="GLK53976.1"/>
    </source>
</evidence>
<comment type="caution">
    <text evidence="2">The sequence shown here is derived from an EMBL/GenBank/DDBJ whole genome shotgun (WGS) entry which is preliminary data.</text>
</comment>
<dbReference type="EMBL" id="BSFE01000017">
    <property type="protein sequence ID" value="GLK53976.1"/>
    <property type="molecule type" value="Genomic_DNA"/>
</dbReference>
<dbReference type="Proteomes" id="UP001143486">
    <property type="component" value="Unassembled WGS sequence"/>
</dbReference>
<dbReference type="SMART" id="SM00347">
    <property type="entry name" value="HTH_MARR"/>
    <property type="match status" value="1"/>
</dbReference>
<dbReference type="PRINTS" id="PR00598">
    <property type="entry name" value="HTHMARR"/>
</dbReference>
<dbReference type="GO" id="GO:0006950">
    <property type="term" value="P:response to stress"/>
    <property type="evidence" value="ECO:0007669"/>
    <property type="project" value="TreeGrafter"/>
</dbReference>
<protein>
    <submittedName>
        <fullName evidence="2">MarR family transcriptional regulator</fullName>
    </submittedName>
</protein>
<dbReference type="InterPro" id="IPR039422">
    <property type="entry name" value="MarR/SlyA-like"/>
</dbReference>
<dbReference type="RefSeq" id="WP_271188311.1">
    <property type="nucleotide sequence ID" value="NZ_BSFE01000017.1"/>
</dbReference>
<evidence type="ECO:0000313" key="3">
    <source>
        <dbReference type="Proteomes" id="UP001143486"/>
    </source>
</evidence>
<dbReference type="Pfam" id="PF12802">
    <property type="entry name" value="MarR_2"/>
    <property type="match status" value="1"/>
</dbReference>
<sequence length="146" mass="16695">MDQKISTTSARVRAWIALNRAWTRVSGRVETRLKQAGHPPLAWYDVLWELEKMRDCCLRPVELEARLLIRQHNLSRLLTRMETAGMVEKLRCPQDGRGLQIRLTDAGREARKAMWEVYRPALDEALGTLSAEDAEALAERLDGLSV</sequence>
<name>A0A9W6IRV5_9PROT</name>